<feature type="signal peptide" evidence="1">
    <location>
        <begin position="1"/>
        <end position="18"/>
    </location>
</feature>
<proteinExistence type="predicted"/>
<evidence type="ECO:0000313" key="2">
    <source>
        <dbReference type="EMBL" id="GHE88054.1"/>
    </source>
</evidence>
<name>A0ABQ3IPL4_9RHOB</name>
<dbReference type="Proteomes" id="UP000609802">
    <property type="component" value="Unassembled WGS sequence"/>
</dbReference>
<dbReference type="RefSeq" id="WP_191284904.1">
    <property type="nucleotide sequence ID" value="NZ_BNCH01000001.1"/>
</dbReference>
<feature type="chain" id="PRO_5046063334" evidence="1">
    <location>
        <begin position="19"/>
        <end position="157"/>
    </location>
</feature>
<organism evidence="2 3">
    <name type="scientific">Aliiroseovarius zhejiangensis</name>
    <dbReference type="NCBI Taxonomy" id="1632025"/>
    <lineage>
        <taxon>Bacteria</taxon>
        <taxon>Pseudomonadati</taxon>
        <taxon>Pseudomonadota</taxon>
        <taxon>Alphaproteobacteria</taxon>
        <taxon>Rhodobacterales</taxon>
        <taxon>Paracoccaceae</taxon>
        <taxon>Aliiroseovarius</taxon>
    </lineage>
</organism>
<gene>
    <name evidence="2" type="ORF">GCM10016455_05140</name>
</gene>
<evidence type="ECO:0000313" key="3">
    <source>
        <dbReference type="Proteomes" id="UP000609802"/>
    </source>
</evidence>
<keyword evidence="1" id="KW-0732">Signal</keyword>
<comment type="caution">
    <text evidence="2">The sequence shown here is derived from an EMBL/GenBank/DDBJ whole genome shotgun (WGS) entry which is preliminary data.</text>
</comment>
<keyword evidence="3" id="KW-1185">Reference proteome</keyword>
<dbReference type="EMBL" id="BNCH01000001">
    <property type="protein sequence ID" value="GHE88054.1"/>
    <property type="molecule type" value="Genomic_DNA"/>
</dbReference>
<accession>A0ABQ3IPL4</accession>
<sequence>MLRRLFLGFCVAATPALALDSVGTVTAYLDGADLTWEVLRMEDGSTMAQVNDIGPLTLIDINAMGDGHFHINLIFEGKPSADSAPAGITIDIRPDGATGPAWQSDGAPYPPKLMLERLDLDGAGRVEARFVASLCRSDAPTTCKLVEGRIDTGLGMP</sequence>
<reference evidence="3" key="1">
    <citation type="journal article" date="2019" name="Int. J. Syst. Evol. Microbiol.">
        <title>The Global Catalogue of Microorganisms (GCM) 10K type strain sequencing project: providing services to taxonomists for standard genome sequencing and annotation.</title>
        <authorList>
            <consortium name="The Broad Institute Genomics Platform"/>
            <consortium name="The Broad Institute Genome Sequencing Center for Infectious Disease"/>
            <person name="Wu L."/>
            <person name="Ma J."/>
        </authorList>
    </citation>
    <scope>NUCLEOTIDE SEQUENCE [LARGE SCALE GENOMIC DNA]</scope>
    <source>
        <strain evidence="3">KCTC 42443</strain>
    </source>
</reference>
<evidence type="ECO:0000256" key="1">
    <source>
        <dbReference type="SAM" id="SignalP"/>
    </source>
</evidence>
<protein>
    <submittedName>
        <fullName evidence="2">Uncharacterized protein</fullName>
    </submittedName>
</protein>